<dbReference type="InterPro" id="IPR000276">
    <property type="entry name" value="GPCR_Rhodpsn"/>
</dbReference>
<dbReference type="InterPro" id="IPR017452">
    <property type="entry name" value="GPCR_Rhodpsn_7TM"/>
</dbReference>
<evidence type="ECO:0000256" key="9">
    <source>
        <dbReference type="RuleBase" id="RU000688"/>
    </source>
</evidence>
<dbReference type="HOGENOM" id="CLU_009579_6_1_1"/>
<feature type="non-terminal residue" evidence="12">
    <location>
        <position position="287"/>
    </location>
</feature>
<feature type="transmembrane region" description="Helical" evidence="10">
    <location>
        <begin position="210"/>
        <end position="235"/>
    </location>
</feature>
<organism evidence="12 13">
    <name type="scientific">Trichoplax adhaerens</name>
    <name type="common">Trichoplax reptans</name>
    <dbReference type="NCBI Taxonomy" id="10228"/>
    <lineage>
        <taxon>Eukaryota</taxon>
        <taxon>Metazoa</taxon>
        <taxon>Placozoa</taxon>
        <taxon>Uniplacotomia</taxon>
        <taxon>Trichoplacea</taxon>
        <taxon>Trichoplacidae</taxon>
        <taxon>Trichoplax</taxon>
    </lineage>
</organism>
<evidence type="ECO:0000259" key="11">
    <source>
        <dbReference type="PROSITE" id="PS50262"/>
    </source>
</evidence>
<dbReference type="eggNOG" id="KOG3656">
    <property type="taxonomic scope" value="Eukaryota"/>
</dbReference>
<dbReference type="PRINTS" id="PR00237">
    <property type="entry name" value="GPCRRHODOPSN"/>
</dbReference>
<feature type="transmembrane region" description="Helical" evidence="10">
    <location>
        <begin position="255"/>
        <end position="274"/>
    </location>
</feature>
<dbReference type="InParanoid" id="B3RW47"/>
<evidence type="ECO:0000256" key="6">
    <source>
        <dbReference type="ARBA" id="ARBA00023136"/>
    </source>
</evidence>
<dbReference type="CTD" id="6753361"/>
<evidence type="ECO:0000256" key="8">
    <source>
        <dbReference type="ARBA" id="ARBA00023224"/>
    </source>
</evidence>
<dbReference type="PROSITE" id="PS50262">
    <property type="entry name" value="G_PROTEIN_RECEP_F1_2"/>
    <property type="match status" value="1"/>
</dbReference>
<dbReference type="GO" id="GO:0005886">
    <property type="term" value="C:plasma membrane"/>
    <property type="evidence" value="ECO:0000318"/>
    <property type="project" value="GO_Central"/>
</dbReference>
<keyword evidence="5 9" id="KW-0297">G-protein coupled receptor</keyword>
<feature type="domain" description="G-protein coupled receptors family 1 profile" evidence="11">
    <location>
        <begin position="16"/>
        <end position="271"/>
    </location>
</feature>
<evidence type="ECO:0000256" key="7">
    <source>
        <dbReference type="ARBA" id="ARBA00023170"/>
    </source>
</evidence>
<name>B3RW47_TRIAD</name>
<dbReference type="GeneID" id="6753361"/>
<keyword evidence="6 10" id="KW-0472">Membrane</keyword>
<dbReference type="Gene3D" id="1.20.1070.10">
    <property type="entry name" value="Rhodopsin 7-helix transmembrane proteins"/>
    <property type="match status" value="1"/>
</dbReference>
<feature type="transmembrane region" description="Helical" evidence="10">
    <location>
        <begin position="38"/>
        <end position="65"/>
    </location>
</feature>
<dbReference type="Pfam" id="PF00001">
    <property type="entry name" value="7tm_1"/>
    <property type="match status" value="1"/>
</dbReference>
<dbReference type="InterPro" id="IPR000611">
    <property type="entry name" value="NPY_rcpt"/>
</dbReference>
<feature type="transmembrane region" description="Helical" evidence="10">
    <location>
        <begin position="6"/>
        <end position="26"/>
    </location>
</feature>
<accession>B3RW47</accession>
<dbReference type="KEGG" id="tad:TRIADDRAFT_4556"/>
<comment type="similarity">
    <text evidence="2 9">Belongs to the G-protein coupled receptor 1 family.</text>
</comment>
<dbReference type="PANTHER" id="PTHR45695:SF9">
    <property type="entry name" value="LEUCOKININ RECEPTOR"/>
    <property type="match status" value="1"/>
</dbReference>
<reference evidence="12 13" key="1">
    <citation type="journal article" date="2008" name="Nature">
        <title>The Trichoplax genome and the nature of placozoans.</title>
        <authorList>
            <person name="Srivastava M."/>
            <person name="Begovic E."/>
            <person name="Chapman J."/>
            <person name="Putnam N.H."/>
            <person name="Hellsten U."/>
            <person name="Kawashima T."/>
            <person name="Kuo A."/>
            <person name="Mitros T."/>
            <person name="Salamov A."/>
            <person name="Carpenter M.L."/>
            <person name="Signorovitch A.Y."/>
            <person name="Moreno M.A."/>
            <person name="Kamm K."/>
            <person name="Grimwood J."/>
            <person name="Schmutz J."/>
            <person name="Shapiro H."/>
            <person name="Grigoriev I.V."/>
            <person name="Buss L.W."/>
            <person name="Schierwater B."/>
            <person name="Dellaporta S.L."/>
            <person name="Rokhsar D.S."/>
        </authorList>
    </citation>
    <scope>NUCLEOTIDE SEQUENCE [LARGE SCALE GENOMIC DNA]</scope>
    <source>
        <strain evidence="12 13">Grell-BS-1999</strain>
    </source>
</reference>
<proteinExistence type="inferred from homology"/>
<gene>
    <name evidence="12" type="ORF">TRIADDRAFT_4556</name>
</gene>
<dbReference type="SUPFAM" id="SSF81321">
    <property type="entry name" value="Family A G protein-coupled receptor-like"/>
    <property type="match status" value="1"/>
</dbReference>
<dbReference type="GO" id="GO:0007186">
    <property type="term" value="P:G protein-coupled receptor signaling pathway"/>
    <property type="evidence" value="ECO:0000318"/>
    <property type="project" value="GO_Central"/>
</dbReference>
<dbReference type="PROSITE" id="PS00237">
    <property type="entry name" value="G_PROTEIN_RECEP_F1_1"/>
    <property type="match status" value="1"/>
</dbReference>
<dbReference type="SMART" id="SM01381">
    <property type="entry name" value="7TM_GPCR_Srsx"/>
    <property type="match status" value="1"/>
</dbReference>
<dbReference type="GO" id="GO:0004930">
    <property type="term" value="F:G protein-coupled receptor activity"/>
    <property type="evidence" value="ECO:0000318"/>
    <property type="project" value="GO_Central"/>
</dbReference>
<comment type="subcellular location">
    <subcellularLocation>
        <location evidence="1">Membrane</location>
        <topology evidence="1">Multi-pass membrane protein</topology>
    </subcellularLocation>
</comment>
<feature type="transmembrane region" description="Helical" evidence="10">
    <location>
        <begin position="77"/>
        <end position="95"/>
    </location>
</feature>
<dbReference type="FunCoup" id="B3RW47">
    <property type="interactions" value="126"/>
</dbReference>
<protein>
    <recommendedName>
        <fullName evidence="11">G-protein coupled receptors family 1 profile domain-containing protein</fullName>
    </recommendedName>
</protein>
<keyword evidence="4 10" id="KW-1133">Transmembrane helix</keyword>
<dbReference type="RefSeq" id="XP_002111638.1">
    <property type="nucleotide sequence ID" value="XM_002111602.1"/>
</dbReference>
<dbReference type="PRINTS" id="PR01012">
    <property type="entry name" value="NRPEPTIDEYR"/>
</dbReference>
<feature type="transmembrane region" description="Helical" evidence="10">
    <location>
        <begin position="160"/>
        <end position="189"/>
    </location>
</feature>
<dbReference type="AlphaFoldDB" id="B3RW47"/>
<feature type="non-terminal residue" evidence="12">
    <location>
        <position position="1"/>
    </location>
</feature>
<dbReference type="STRING" id="10228.B3RW47"/>
<evidence type="ECO:0000256" key="10">
    <source>
        <dbReference type="SAM" id="Phobius"/>
    </source>
</evidence>
<keyword evidence="13" id="KW-1185">Reference proteome</keyword>
<dbReference type="EMBL" id="DS985244">
    <property type="protein sequence ID" value="EDV25605.1"/>
    <property type="molecule type" value="Genomic_DNA"/>
</dbReference>
<evidence type="ECO:0000256" key="4">
    <source>
        <dbReference type="ARBA" id="ARBA00022989"/>
    </source>
</evidence>
<keyword evidence="3 9" id="KW-0812">Transmembrane</keyword>
<evidence type="ECO:0000313" key="13">
    <source>
        <dbReference type="Proteomes" id="UP000009022"/>
    </source>
</evidence>
<sequence>IIITMYTLVFIPGLIGNLCFCTVVLARKKVRTVTNVLLFNLAIADLIILCVNLPFTVVVTITHLYPFGLVMCKLQTFSQTLSVLAESFTIVAISYDRYRAIVYPLKSKLSIKAAMIIIACSWIAAGPFAIVLLQFTTIVPLGTMGDFCREVWYSDSSRRIFTLIMFSSCLIAPLIISIYFYTSISMSLIKSKKLFRLDSKSKSILRRRRIAAIKCGVVMGLYFVCWLPAYLFAILTDYGFNMIEDETTYSMVYATINWIGYINSCCNPIVYSFFNDSYRNALYSVCG</sequence>
<dbReference type="PANTHER" id="PTHR45695">
    <property type="entry name" value="LEUCOKININ RECEPTOR-RELATED"/>
    <property type="match status" value="1"/>
</dbReference>
<evidence type="ECO:0000256" key="2">
    <source>
        <dbReference type="ARBA" id="ARBA00010663"/>
    </source>
</evidence>
<evidence type="ECO:0000256" key="1">
    <source>
        <dbReference type="ARBA" id="ARBA00004141"/>
    </source>
</evidence>
<evidence type="ECO:0000256" key="5">
    <source>
        <dbReference type="ARBA" id="ARBA00023040"/>
    </source>
</evidence>
<dbReference type="PhylomeDB" id="B3RW47"/>
<dbReference type="GO" id="GO:0032870">
    <property type="term" value="P:cellular response to hormone stimulus"/>
    <property type="evidence" value="ECO:0000318"/>
    <property type="project" value="GO_Central"/>
</dbReference>
<feature type="transmembrane region" description="Helical" evidence="10">
    <location>
        <begin position="116"/>
        <end position="140"/>
    </location>
</feature>
<dbReference type="OrthoDB" id="10053194at2759"/>
<dbReference type="GO" id="GO:0004983">
    <property type="term" value="F:neuropeptide Y receptor activity"/>
    <property type="evidence" value="ECO:0007669"/>
    <property type="project" value="InterPro"/>
</dbReference>
<keyword evidence="8 9" id="KW-0807">Transducer</keyword>
<dbReference type="FunFam" id="1.20.1070.10:FF:000750">
    <property type="entry name" value="Predicted protein"/>
    <property type="match status" value="1"/>
</dbReference>
<evidence type="ECO:0000313" key="12">
    <source>
        <dbReference type="EMBL" id="EDV25605.1"/>
    </source>
</evidence>
<keyword evidence="7 9" id="KW-0675">Receptor</keyword>
<dbReference type="Proteomes" id="UP000009022">
    <property type="component" value="Unassembled WGS sequence"/>
</dbReference>
<evidence type="ECO:0000256" key="3">
    <source>
        <dbReference type="ARBA" id="ARBA00022692"/>
    </source>
</evidence>